<reference evidence="4 5" key="1">
    <citation type="submission" date="2023-02" db="EMBL/GenBank/DDBJ databases">
        <title>LHISI_Scaffold_Assembly.</title>
        <authorList>
            <person name="Stuart O.P."/>
            <person name="Cleave R."/>
            <person name="Magrath M.J.L."/>
            <person name="Mikheyev A.S."/>
        </authorList>
    </citation>
    <scope>NUCLEOTIDE SEQUENCE [LARGE SCALE GENOMIC DNA]</scope>
    <source>
        <strain evidence="4">Daus_M_001</strain>
        <tissue evidence="4">Leg muscle</tissue>
    </source>
</reference>
<gene>
    <name evidence="4" type="ORF">PR048_022580</name>
</gene>
<dbReference type="EMBL" id="JARBHB010000008">
    <property type="protein sequence ID" value="KAJ8878113.1"/>
    <property type="molecule type" value="Genomic_DNA"/>
</dbReference>
<keyword evidence="5" id="KW-1185">Reference proteome</keyword>
<evidence type="ECO:0008006" key="6">
    <source>
        <dbReference type="Google" id="ProtNLM"/>
    </source>
</evidence>
<dbReference type="SMART" id="SM00248">
    <property type="entry name" value="ANK"/>
    <property type="match status" value="5"/>
</dbReference>
<dbReference type="PROSITE" id="PS50297">
    <property type="entry name" value="ANK_REP_REGION"/>
    <property type="match status" value="2"/>
</dbReference>
<evidence type="ECO:0000313" key="4">
    <source>
        <dbReference type="EMBL" id="KAJ8878113.1"/>
    </source>
</evidence>
<name>A0ABQ9H1D3_9NEOP</name>
<sequence>MLDRDWPQLQKVLVETLPAGDPVLDQALGISWTDGKDVLMELVFSGHTELLEWLVDHGLESNLPWGPNNSTMLHAAMQAGRSDVADILFNHGALVDARADWNTTPLLRAAASQQPGMIKWLADHGADMLAVDTNGWTALHHAALAGDLDSVKVLVDNGLMKEALNNNGHTAQDEAIDFGHQEVADYLAPQDPFENEVVAA</sequence>
<dbReference type="PROSITE" id="PS50088">
    <property type="entry name" value="ANK_REPEAT"/>
    <property type="match status" value="2"/>
</dbReference>
<dbReference type="SUPFAM" id="SSF48403">
    <property type="entry name" value="Ankyrin repeat"/>
    <property type="match status" value="1"/>
</dbReference>
<keyword evidence="1" id="KW-0677">Repeat</keyword>
<dbReference type="PANTHER" id="PTHR24171">
    <property type="entry name" value="ANKYRIN REPEAT DOMAIN-CONTAINING PROTEIN 39-RELATED"/>
    <property type="match status" value="1"/>
</dbReference>
<evidence type="ECO:0000256" key="2">
    <source>
        <dbReference type="ARBA" id="ARBA00023043"/>
    </source>
</evidence>
<proteinExistence type="predicted"/>
<comment type="caution">
    <text evidence="4">The sequence shown here is derived from an EMBL/GenBank/DDBJ whole genome shotgun (WGS) entry which is preliminary data.</text>
</comment>
<dbReference type="InterPro" id="IPR036770">
    <property type="entry name" value="Ankyrin_rpt-contain_sf"/>
</dbReference>
<organism evidence="4 5">
    <name type="scientific">Dryococelus australis</name>
    <dbReference type="NCBI Taxonomy" id="614101"/>
    <lineage>
        <taxon>Eukaryota</taxon>
        <taxon>Metazoa</taxon>
        <taxon>Ecdysozoa</taxon>
        <taxon>Arthropoda</taxon>
        <taxon>Hexapoda</taxon>
        <taxon>Insecta</taxon>
        <taxon>Pterygota</taxon>
        <taxon>Neoptera</taxon>
        <taxon>Polyneoptera</taxon>
        <taxon>Phasmatodea</taxon>
        <taxon>Verophasmatodea</taxon>
        <taxon>Anareolatae</taxon>
        <taxon>Phasmatidae</taxon>
        <taxon>Eurycanthinae</taxon>
        <taxon>Dryococelus</taxon>
    </lineage>
</organism>
<dbReference type="Pfam" id="PF12796">
    <property type="entry name" value="Ank_2"/>
    <property type="match status" value="2"/>
</dbReference>
<dbReference type="PANTHER" id="PTHR24171:SF10">
    <property type="entry name" value="ANKYRIN REPEAT DOMAIN-CONTAINING PROTEIN 29-LIKE"/>
    <property type="match status" value="1"/>
</dbReference>
<dbReference type="Proteomes" id="UP001159363">
    <property type="component" value="Chromosome 7"/>
</dbReference>
<keyword evidence="2 3" id="KW-0040">ANK repeat</keyword>
<feature type="repeat" description="ANK" evidence="3">
    <location>
        <begin position="68"/>
        <end position="100"/>
    </location>
</feature>
<feature type="repeat" description="ANK" evidence="3">
    <location>
        <begin position="134"/>
        <end position="166"/>
    </location>
</feature>
<evidence type="ECO:0000256" key="1">
    <source>
        <dbReference type="ARBA" id="ARBA00022737"/>
    </source>
</evidence>
<protein>
    <recommendedName>
        <fullName evidence="6">Ankyrin repeat domain-containing protein</fullName>
    </recommendedName>
</protein>
<dbReference type="InterPro" id="IPR002110">
    <property type="entry name" value="Ankyrin_rpt"/>
</dbReference>
<evidence type="ECO:0000313" key="5">
    <source>
        <dbReference type="Proteomes" id="UP001159363"/>
    </source>
</evidence>
<accession>A0ABQ9H1D3</accession>
<evidence type="ECO:0000256" key="3">
    <source>
        <dbReference type="PROSITE-ProRule" id="PRU00023"/>
    </source>
</evidence>
<dbReference type="Gene3D" id="1.25.40.20">
    <property type="entry name" value="Ankyrin repeat-containing domain"/>
    <property type="match status" value="1"/>
</dbReference>